<keyword evidence="1" id="KW-0489">Methyltransferase</keyword>
<reference evidence="6" key="1">
    <citation type="submission" date="2021-02" db="EMBL/GenBank/DDBJ databases">
        <authorList>
            <person name="Nowell W R."/>
        </authorList>
    </citation>
    <scope>NUCLEOTIDE SEQUENCE</scope>
</reference>
<keyword evidence="3" id="KW-0949">S-adenosyl-L-methionine</keyword>
<comment type="caution">
    <text evidence="6">The sequence shown here is derived from an EMBL/GenBank/DDBJ whole genome shotgun (WGS) entry which is preliminary data.</text>
</comment>
<keyword evidence="2" id="KW-0808">Transferase</keyword>
<feature type="non-terminal residue" evidence="6">
    <location>
        <position position="1"/>
    </location>
</feature>
<gene>
    <name evidence="6" type="ORF">JBS370_LOCUS37987</name>
    <name evidence="5" type="ORF">ZHD862_LOCUS38478</name>
</gene>
<dbReference type="Gene3D" id="1.10.287.1350">
    <property type="match status" value="1"/>
</dbReference>
<dbReference type="InterPro" id="IPR036390">
    <property type="entry name" value="WH_DNA-bd_sf"/>
</dbReference>
<dbReference type="SUPFAM" id="SSF53335">
    <property type="entry name" value="S-adenosyl-L-methionine-dependent methyltransferases"/>
    <property type="match status" value="1"/>
</dbReference>
<dbReference type="Pfam" id="PF00891">
    <property type="entry name" value="Methyltransf_2"/>
    <property type="match status" value="1"/>
</dbReference>
<protein>
    <recommendedName>
        <fullName evidence="4">O-methyltransferase C-terminal domain-containing protein</fullName>
    </recommendedName>
</protein>
<dbReference type="PANTHER" id="PTHR11746">
    <property type="entry name" value="O-METHYLTRANSFERASE"/>
    <property type="match status" value="1"/>
</dbReference>
<evidence type="ECO:0000256" key="2">
    <source>
        <dbReference type="ARBA" id="ARBA00022679"/>
    </source>
</evidence>
<dbReference type="PROSITE" id="PS51683">
    <property type="entry name" value="SAM_OMT_II"/>
    <property type="match status" value="1"/>
</dbReference>
<dbReference type="InterPro" id="IPR036388">
    <property type="entry name" value="WH-like_DNA-bd_sf"/>
</dbReference>
<dbReference type="Proteomes" id="UP000663836">
    <property type="component" value="Unassembled WGS sequence"/>
</dbReference>
<dbReference type="InterPro" id="IPR016461">
    <property type="entry name" value="COMT-like"/>
</dbReference>
<dbReference type="GO" id="GO:0008171">
    <property type="term" value="F:O-methyltransferase activity"/>
    <property type="evidence" value="ECO:0007669"/>
    <property type="project" value="InterPro"/>
</dbReference>
<feature type="domain" description="O-methyltransferase C-terminal" evidence="4">
    <location>
        <begin position="58"/>
        <end position="267"/>
    </location>
</feature>
<evidence type="ECO:0000313" key="5">
    <source>
        <dbReference type="EMBL" id="CAF1523862.1"/>
    </source>
</evidence>
<dbReference type="GO" id="GO:0032259">
    <property type="term" value="P:methylation"/>
    <property type="evidence" value="ECO:0007669"/>
    <property type="project" value="UniProtKB-KW"/>
</dbReference>
<dbReference type="InterPro" id="IPR001077">
    <property type="entry name" value="COMT_C"/>
</dbReference>
<name>A0A820DL76_9BILA</name>
<evidence type="ECO:0000313" key="6">
    <source>
        <dbReference type="EMBL" id="CAF4233593.1"/>
    </source>
</evidence>
<dbReference type="EMBL" id="CAJOBD010019262">
    <property type="protein sequence ID" value="CAF4233593.1"/>
    <property type="molecule type" value="Genomic_DNA"/>
</dbReference>
<accession>A0A820DL76</accession>
<evidence type="ECO:0000256" key="3">
    <source>
        <dbReference type="ARBA" id="ARBA00022691"/>
    </source>
</evidence>
<dbReference type="Gene3D" id="3.40.50.150">
    <property type="entry name" value="Vaccinia Virus protein VP39"/>
    <property type="match status" value="1"/>
</dbReference>
<evidence type="ECO:0000256" key="1">
    <source>
        <dbReference type="ARBA" id="ARBA00022603"/>
    </source>
</evidence>
<organism evidence="6 7">
    <name type="scientific">Rotaria sordida</name>
    <dbReference type="NCBI Taxonomy" id="392033"/>
    <lineage>
        <taxon>Eukaryota</taxon>
        <taxon>Metazoa</taxon>
        <taxon>Spiralia</taxon>
        <taxon>Gnathifera</taxon>
        <taxon>Rotifera</taxon>
        <taxon>Eurotatoria</taxon>
        <taxon>Bdelloidea</taxon>
        <taxon>Philodinida</taxon>
        <taxon>Philodinidae</taxon>
        <taxon>Rotaria</taxon>
    </lineage>
</organism>
<evidence type="ECO:0000259" key="4">
    <source>
        <dbReference type="Pfam" id="PF00891"/>
    </source>
</evidence>
<dbReference type="SUPFAM" id="SSF46785">
    <property type="entry name" value="Winged helix' DNA-binding domain"/>
    <property type="match status" value="1"/>
</dbReference>
<proteinExistence type="predicted"/>
<evidence type="ECO:0000313" key="7">
    <source>
        <dbReference type="Proteomes" id="UP000663836"/>
    </source>
</evidence>
<dbReference type="EMBL" id="CAJNOT010009252">
    <property type="protein sequence ID" value="CAF1523862.1"/>
    <property type="molecule type" value="Genomic_DNA"/>
</dbReference>
<dbReference type="Gene3D" id="1.10.10.10">
    <property type="entry name" value="Winged helix-like DNA-binding domain superfamily/Winged helix DNA-binding domain"/>
    <property type="match status" value="1"/>
</dbReference>
<sequence>DTHAPTLERLLHTMVHVNVFKVDEDGYYHLTSLSKLLQTNALRSTVLTFGQPCVWQTWGSLLYSVKTGAPSFDKLHQMSFYQYLGHDPNANSTFYQCMTSGPRHDQVVNTYNGFAHVNSVVDVGGGHGGLLIRSLTKYKHLKGILYDLPHATSTIDIQHIDKSIADRLTIMTGDMFSNVPADGDMYIISHVIIDISDEKAKVLLHNCRQAMKNGKCLLIIDIIKTSSTDVSTNQFWKEISDLHVLVLCGTRMRTEAEFRMLLENQKFKVNKIIPISSSLLHAGNILESIAI</sequence>
<dbReference type="InterPro" id="IPR029063">
    <property type="entry name" value="SAM-dependent_MTases_sf"/>
</dbReference>
<dbReference type="Proteomes" id="UP000663864">
    <property type="component" value="Unassembled WGS sequence"/>
</dbReference>
<dbReference type="AlphaFoldDB" id="A0A820DL76"/>